<feature type="coiled-coil region" evidence="1">
    <location>
        <begin position="134"/>
        <end position="168"/>
    </location>
</feature>
<protein>
    <submittedName>
        <fullName evidence="3">Uncharacterized protein</fullName>
    </submittedName>
</protein>
<gene>
    <name evidence="3" type="ORF">BLNAU_4466</name>
</gene>
<evidence type="ECO:0000313" key="4">
    <source>
        <dbReference type="Proteomes" id="UP001281761"/>
    </source>
</evidence>
<keyword evidence="1" id="KW-0175">Coiled coil</keyword>
<feature type="region of interest" description="Disordered" evidence="2">
    <location>
        <begin position="1"/>
        <end position="23"/>
    </location>
</feature>
<evidence type="ECO:0000313" key="3">
    <source>
        <dbReference type="EMBL" id="KAK2960568.1"/>
    </source>
</evidence>
<evidence type="ECO:0000256" key="1">
    <source>
        <dbReference type="SAM" id="Coils"/>
    </source>
</evidence>
<organism evidence="3 4">
    <name type="scientific">Blattamonas nauphoetae</name>
    <dbReference type="NCBI Taxonomy" id="2049346"/>
    <lineage>
        <taxon>Eukaryota</taxon>
        <taxon>Metamonada</taxon>
        <taxon>Preaxostyla</taxon>
        <taxon>Oxymonadida</taxon>
        <taxon>Blattamonas</taxon>
    </lineage>
</organism>
<dbReference type="EMBL" id="JARBJD010000022">
    <property type="protein sequence ID" value="KAK2960568.1"/>
    <property type="molecule type" value="Genomic_DNA"/>
</dbReference>
<reference evidence="3 4" key="1">
    <citation type="journal article" date="2022" name="bioRxiv">
        <title>Genomics of Preaxostyla Flagellates Illuminates Evolutionary Transitions and the Path Towards Mitochondrial Loss.</title>
        <authorList>
            <person name="Novak L.V.F."/>
            <person name="Treitli S.C."/>
            <person name="Pyrih J."/>
            <person name="Halakuc P."/>
            <person name="Pipaliya S.V."/>
            <person name="Vacek V."/>
            <person name="Brzon O."/>
            <person name="Soukal P."/>
            <person name="Eme L."/>
            <person name="Dacks J.B."/>
            <person name="Karnkowska A."/>
            <person name="Elias M."/>
            <person name="Hampl V."/>
        </authorList>
    </citation>
    <scope>NUCLEOTIDE SEQUENCE [LARGE SCALE GENOMIC DNA]</scope>
    <source>
        <strain evidence="3">NAU3</strain>
        <tissue evidence="3">Gut</tissue>
    </source>
</reference>
<dbReference type="Proteomes" id="UP001281761">
    <property type="component" value="Unassembled WGS sequence"/>
</dbReference>
<comment type="caution">
    <text evidence="3">The sequence shown here is derived from an EMBL/GenBank/DDBJ whole genome shotgun (WGS) entry which is preliminary data.</text>
</comment>
<feature type="coiled-coil region" evidence="1">
    <location>
        <begin position="51"/>
        <end position="78"/>
    </location>
</feature>
<proteinExistence type="predicted"/>
<sequence>MDAQEPHGRLSVPPPAEPSDERKQGLWSVVDYLRLERRAADAEKHIIQQRLISANGTIELLNKKLKDIEKELREEKVKATSSPIECFWADGTGTKFNKTDDLVSEMKILSQKNNTLKTSSIYQQIEIKTITTQLKDEIVKIEEKQKVLETLKSQLAIAQAEKVEADREHLVWKEKMDVIVQNFNILRTEKEAKDKETMNVLTEQQAATTHLQKNYDDLATEVKVRGNEAEGRREGRGKLTLIPSFTMKVATTTSNRLLVRVGTTRQMHRIVRQVSVG</sequence>
<name>A0ABQ9Y9W4_9EUKA</name>
<keyword evidence="4" id="KW-1185">Reference proteome</keyword>
<evidence type="ECO:0000256" key="2">
    <source>
        <dbReference type="SAM" id="MobiDB-lite"/>
    </source>
</evidence>
<accession>A0ABQ9Y9W4</accession>